<reference evidence="1" key="1">
    <citation type="submission" date="2023-08" db="EMBL/GenBank/DDBJ databases">
        <authorList>
            <person name="Alioto T."/>
            <person name="Alioto T."/>
            <person name="Gomez Garrido J."/>
        </authorList>
    </citation>
    <scope>NUCLEOTIDE SEQUENCE</scope>
</reference>
<organism evidence="1 2">
    <name type="scientific">Xyrichtys novacula</name>
    <name type="common">Pearly razorfish</name>
    <name type="synonym">Hemipteronotus novacula</name>
    <dbReference type="NCBI Taxonomy" id="13765"/>
    <lineage>
        <taxon>Eukaryota</taxon>
        <taxon>Metazoa</taxon>
        <taxon>Chordata</taxon>
        <taxon>Craniata</taxon>
        <taxon>Vertebrata</taxon>
        <taxon>Euteleostomi</taxon>
        <taxon>Actinopterygii</taxon>
        <taxon>Neopterygii</taxon>
        <taxon>Teleostei</taxon>
        <taxon>Neoteleostei</taxon>
        <taxon>Acanthomorphata</taxon>
        <taxon>Eupercaria</taxon>
        <taxon>Labriformes</taxon>
        <taxon>Labridae</taxon>
        <taxon>Xyrichtys</taxon>
    </lineage>
</organism>
<proteinExistence type="predicted"/>
<keyword evidence="2" id="KW-1185">Reference proteome</keyword>
<dbReference type="Proteomes" id="UP001178508">
    <property type="component" value="Chromosome 11"/>
</dbReference>
<evidence type="ECO:0000313" key="2">
    <source>
        <dbReference type="Proteomes" id="UP001178508"/>
    </source>
</evidence>
<dbReference type="AlphaFoldDB" id="A0AAV1G2J5"/>
<sequence>MRQHATHVIRTRHQRAAPRPACSPRSILCGLTERVCFQRNKGQCPVSSHFQLTGPILKEKRGAANKQLLFLRKQDGVCCYSAGCDVIVMDQPLRDLCAYDAPTSSSGAAHQLQD</sequence>
<dbReference type="EMBL" id="OY660874">
    <property type="protein sequence ID" value="CAJ1067693.1"/>
    <property type="molecule type" value="Genomic_DNA"/>
</dbReference>
<accession>A0AAV1G2J5</accession>
<gene>
    <name evidence="1" type="ORF">XNOV1_A004025</name>
</gene>
<evidence type="ECO:0000313" key="1">
    <source>
        <dbReference type="EMBL" id="CAJ1067693.1"/>
    </source>
</evidence>
<name>A0AAV1G2J5_XYRNO</name>
<protein>
    <submittedName>
        <fullName evidence="1">Uncharacterized protein</fullName>
    </submittedName>
</protein>